<organism evidence="5 6">
    <name type="scientific">Anaerosporobacter mobilis DSM 15930</name>
    <dbReference type="NCBI Taxonomy" id="1120996"/>
    <lineage>
        <taxon>Bacteria</taxon>
        <taxon>Bacillati</taxon>
        <taxon>Bacillota</taxon>
        <taxon>Clostridia</taxon>
        <taxon>Lachnospirales</taxon>
        <taxon>Lachnospiraceae</taxon>
        <taxon>Anaerosporobacter</taxon>
    </lineage>
</organism>
<proteinExistence type="inferred from homology"/>
<dbReference type="InterPro" id="IPR003679">
    <property type="entry name" value="Amioglycoside_AcTrfase"/>
</dbReference>
<keyword evidence="3 4" id="KW-0012">Acyltransferase</keyword>
<name>A0A1M7FU64_9FIRM</name>
<evidence type="ECO:0000256" key="1">
    <source>
        <dbReference type="ARBA" id="ARBA00006383"/>
    </source>
</evidence>
<comment type="similarity">
    <text evidence="1 4">Belongs to the antibiotic N-acetyltransferase family.</text>
</comment>
<dbReference type="InterPro" id="IPR028345">
    <property type="entry name" value="Antibiotic_NAT-like"/>
</dbReference>
<sequence>MYTKNTLIKDIEQSGIRKTGTLLIHSSMKAIGEVEGRGDTVLDAFIEYMKEGLLLFPTHSWSDKNLQDGIYDPKTEPSCVGILPNLFMKRADAIRSMHPTHSVTAIGSMAQAYVQRDSNVLRNGDVLTPCPRDGCFGGLYDEEAQLLFLGATLKTNTYIHSIEEWLNIPDRINPQSRKIKLLSEDGEASEIDLHGHYFSRGNVSKNYDKLLIPMLHMGIAKEVKIGDAVSYVVEVKPMTDWVIGLLKENPSLFDDDQPIE</sequence>
<dbReference type="AlphaFoldDB" id="A0A1M7FU64"/>
<dbReference type="GO" id="GO:0046353">
    <property type="term" value="F:aminoglycoside 3-N-acetyltransferase activity"/>
    <property type="evidence" value="ECO:0007669"/>
    <property type="project" value="UniProtKB-EC"/>
</dbReference>
<comment type="catalytic activity">
    <reaction evidence="4">
        <text>a 2-deoxystreptamine antibiotic + acetyl-CoA = an N(3)-acetyl-2-deoxystreptamine antibiotic + CoA + H(+)</text>
        <dbReference type="Rhea" id="RHEA:12665"/>
        <dbReference type="ChEBI" id="CHEBI:15378"/>
        <dbReference type="ChEBI" id="CHEBI:57287"/>
        <dbReference type="ChEBI" id="CHEBI:57288"/>
        <dbReference type="ChEBI" id="CHEBI:57921"/>
        <dbReference type="ChEBI" id="CHEBI:77452"/>
        <dbReference type="EC" id="2.3.1.81"/>
    </reaction>
</comment>
<evidence type="ECO:0000256" key="4">
    <source>
        <dbReference type="RuleBase" id="RU365031"/>
    </source>
</evidence>
<dbReference type="EMBL" id="FRCP01000006">
    <property type="protein sequence ID" value="SHM07227.1"/>
    <property type="molecule type" value="Genomic_DNA"/>
</dbReference>
<evidence type="ECO:0000313" key="6">
    <source>
        <dbReference type="Proteomes" id="UP000184038"/>
    </source>
</evidence>
<dbReference type="Pfam" id="PF02522">
    <property type="entry name" value="Antibiotic_NAT"/>
    <property type="match status" value="1"/>
</dbReference>
<evidence type="ECO:0000313" key="5">
    <source>
        <dbReference type="EMBL" id="SHM07227.1"/>
    </source>
</evidence>
<keyword evidence="4" id="KW-0046">Antibiotic resistance</keyword>
<dbReference type="STRING" id="1120996.SAMN02746066_00634"/>
<dbReference type="GO" id="GO:0046677">
    <property type="term" value="P:response to antibiotic"/>
    <property type="evidence" value="ECO:0007669"/>
    <property type="project" value="UniProtKB-KW"/>
</dbReference>
<dbReference type="PANTHER" id="PTHR11104:SF0">
    <property type="entry name" value="SPBETA PROPHAGE-DERIVED AMINOGLYCOSIDE N(3')-ACETYLTRANSFERASE-LIKE PROTEIN YOKD"/>
    <property type="match status" value="1"/>
</dbReference>
<protein>
    <recommendedName>
        <fullName evidence="4">Aminoglycoside N(3)-acetyltransferase</fullName>
        <ecNumber evidence="4">2.3.1.-</ecNumber>
    </recommendedName>
</protein>
<dbReference type="Proteomes" id="UP000184038">
    <property type="component" value="Unassembled WGS sequence"/>
</dbReference>
<evidence type="ECO:0000256" key="2">
    <source>
        <dbReference type="ARBA" id="ARBA00022679"/>
    </source>
</evidence>
<gene>
    <name evidence="5" type="ORF">SAMN02746066_00634</name>
</gene>
<dbReference type="RefSeq" id="WP_073282738.1">
    <property type="nucleotide sequence ID" value="NZ_FRCP01000006.1"/>
</dbReference>
<accession>A0A1M7FU64</accession>
<keyword evidence="2 4" id="KW-0808">Transferase</keyword>
<dbReference type="PANTHER" id="PTHR11104">
    <property type="entry name" value="AMINOGLYCOSIDE N3-ACETYLTRANSFERASE"/>
    <property type="match status" value="1"/>
</dbReference>
<dbReference type="SUPFAM" id="SSF110710">
    <property type="entry name" value="TTHA0583/YokD-like"/>
    <property type="match status" value="1"/>
</dbReference>
<evidence type="ECO:0000256" key="3">
    <source>
        <dbReference type="ARBA" id="ARBA00023315"/>
    </source>
</evidence>
<keyword evidence="6" id="KW-1185">Reference proteome</keyword>
<reference evidence="5 6" key="1">
    <citation type="submission" date="2016-11" db="EMBL/GenBank/DDBJ databases">
        <authorList>
            <person name="Jaros S."/>
            <person name="Januszkiewicz K."/>
            <person name="Wedrychowicz H."/>
        </authorList>
    </citation>
    <scope>NUCLEOTIDE SEQUENCE [LARGE SCALE GENOMIC DNA]</scope>
    <source>
        <strain evidence="5 6">DSM 15930</strain>
    </source>
</reference>
<dbReference type="EC" id="2.3.1.-" evidence="4"/>